<feature type="region of interest" description="Disordered" evidence="1">
    <location>
        <begin position="32"/>
        <end position="51"/>
    </location>
</feature>
<sequence>MPVSRAQEQALKELKLNGKYFTSLLLPMAEAGHRQKRKDLKRRYSARDSWM</sequence>
<dbReference type="Proteomes" id="UP001152797">
    <property type="component" value="Unassembled WGS sequence"/>
</dbReference>
<gene>
    <name evidence="2" type="ORF">C1SCF055_LOCUS2852</name>
</gene>
<feature type="compositionally biased region" description="Basic residues" evidence="1">
    <location>
        <begin position="34"/>
        <end position="44"/>
    </location>
</feature>
<protein>
    <submittedName>
        <fullName evidence="2">Uncharacterized protein</fullName>
    </submittedName>
</protein>
<evidence type="ECO:0000313" key="2">
    <source>
        <dbReference type="EMBL" id="CAI3974453.1"/>
    </source>
</evidence>
<accession>A0A9P1BL81</accession>
<dbReference type="EMBL" id="CAMXCT030000136">
    <property type="protein sequence ID" value="CAL4761765.1"/>
    <property type="molecule type" value="Genomic_DNA"/>
</dbReference>
<evidence type="ECO:0000313" key="3">
    <source>
        <dbReference type="EMBL" id="CAL1127828.1"/>
    </source>
</evidence>
<name>A0A9P1BL81_9DINO</name>
<dbReference type="EMBL" id="CAMXCT010000136">
    <property type="protein sequence ID" value="CAI3974453.1"/>
    <property type="molecule type" value="Genomic_DNA"/>
</dbReference>
<dbReference type="AlphaFoldDB" id="A0A9P1BL81"/>
<reference evidence="3" key="2">
    <citation type="submission" date="2024-04" db="EMBL/GenBank/DDBJ databases">
        <authorList>
            <person name="Chen Y."/>
            <person name="Shah S."/>
            <person name="Dougan E. K."/>
            <person name="Thang M."/>
            <person name="Chan C."/>
        </authorList>
    </citation>
    <scope>NUCLEOTIDE SEQUENCE [LARGE SCALE GENOMIC DNA]</scope>
</reference>
<organism evidence="2">
    <name type="scientific">Cladocopium goreaui</name>
    <dbReference type="NCBI Taxonomy" id="2562237"/>
    <lineage>
        <taxon>Eukaryota</taxon>
        <taxon>Sar</taxon>
        <taxon>Alveolata</taxon>
        <taxon>Dinophyceae</taxon>
        <taxon>Suessiales</taxon>
        <taxon>Symbiodiniaceae</taxon>
        <taxon>Cladocopium</taxon>
    </lineage>
</organism>
<dbReference type="EMBL" id="CAMXCT020000136">
    <property type="protein sequence ID" value="CAL1127828.1"/>
    <property type="molecule type" value="Genomic_DNA"/>
</dbReference>
<evidence type="ECO:0000256" key="1">
    <source>
        <dbReference type="SAM" id="MobiDB-lite"/>
    </source>
</evidence>
<reference evidence="2" key="1">
    <citation type="submission" date="2022-10" db="EMBL/GenBank/DDBJ databases">
        <authorList>
            <person name="Chen Y."/>
            <person name="Dougan E. K."/>
            <person name="Chan C."/>
            <person name="Rhodes N."/>
            <person name="Thang M."/>
        </authorList>
    </citation>
    <scope>NUCLEOTIDE SEQUENCE</scope>
</reference>
<comment type="caution">
    <text evidence="2">The sequence shown here is derived from an EMBL/GenBank/DDBJ whole genome shotgun (WGS) entry which is preliminary data.</text>
</comment>
<proteinExistence type="predicted"/>
<keyword evidence="4" id="KW-1185">Reference proteome</keyword>
<evidence type="ECO:0000313" key="4">
    <source>
        <dbReference type="Proteomes" id="UP001152797"/>
    </source>
</evidence>